<evidence type="ECO:0000313" key="4">
    <source>
        <dbReference type="EMBL" id="SJM45690.1"/>
    </source>
</evidence>
<dbReference type="Pfam" id="PF00899">
    <property type="entry name" value="ThiF"/>
    <property type="match status" value="1"/>
</dbReference>
<keyword evidence="4" id="KW-0548">Nucleotidyltransferase</keyword>
<evidence type="ECO:0000313" key="5">
    <source>
        <dbReference type="Proteomes" id="UP000195766"/>
    </source>
</evidence>
<dbReference type="OrthoDB" id="891532at2"/>
<reference evidence="4 5" key="1">
    <citation type="submission" date="2017-02" db="EMBL/GenBank/DDBJ databases">
        <authorList>
            <person name="Peterson S.W."/>
        </authorList>
    </citation>
    <scope>NUCLEOTIDE SEQUENCE [LARGE SCALE GENOMIC DNA]</scope>
    <source>
        <strain evidence="4 5">3F5N</strain>
    </source>
</reference>
<evidence type="ECO:0000256" key="1">
    <source>
        <dbReference type="SAM" id="MobiDB-lite"/>
    </source>
</evidence>
<dbReference type="GO" id="GO:0061503">
    <property type="term" value="F:tRNA threonylcarbamoyladenosine dehydratase"/>
    <property type="evidence" value="ECO:0007669"/>
    <property type="project" value="TreeGrafter"/>
</dbReference>
<feature type="region of interest" description="Disordered" evidence="1">
    <location>
        <begin position="275"/>
        <end position="298"/>
    </location>
</feature>
<sequence>MPNATLPLSWRQAALRLETALRERAGQVPERLDASTIASDYPSRDWIIAAWRINVLFSDGVTRRIDVVAGANFPTTPVRTALVDHPEPMTWPHVEGDGVLCLLPNLAEWDPDDPSEVAMDLLNRSVRLVEELLEGGIVERDFREEFVTYWGYRAHDRGQTLFSLITPGPSSRLVRVWRGKGLEVVGEDHDALVEWVHRRFGEKVAVRTEAAAFLWLDQPPLPAEYPETAEDLHTLTGRIGEDAKRVLEQAAIDEPDEVLALLGAVGRGGAALIGVKAPNPKQRKGRPRPPAEPLSMGFRPGQTPQPLLLGRFFGTAPVVRALVQRADADWVHGRGQDPRTRRLLGATVVVVGCGSVGGPVACALAQAGVGRIVLVDPETLSWPNVGRHPLGATDVGRNKAEALSRRLQADYPHLVVEYRACTLHRLIAHDVDLLAEADLIVAATGNWVAESALNRWQLQQGRARPILYGWTEAHACAGHSVVIGKGDGCLQCHVGRTGKPDLRVIEWPEGGDASHEEPACGAHYQPYGPVELAYVTAMIAEVALDSILAPPERSFSRVFVASERRITALGGQLTTDWKTVFGGTDDGVRTVDLPWPASACKACEDATVNEAA</sequence>
<dbReference type="GO" id="GO:0061504">
    <property type="term" value="P:cyclic threonylcarbamoyladenosine biosynthetic process"/>
    <property type="evidence" value="ECO:0007669"/>
    <property type="project" value="TreeGrafter"/>
</dbReference>
<accession>A0A1R4EQ25</accession>
<evidence type="ECO:0000259" key="3">
    <source>
        <dbReference type="Pfam" id="PF14461"/>
    </source>
</evidence>
<gene>
    <name evidence="4" type="ORF">FM111_00150</name>
</gene>
<name>A0A1R4EQ25_BREDI</name>
<dbReference type="SUPFAM" id="SSF69572">
    <property type="entry name" value="Activating enzymes of the ubiquitin-like proteins"/>
    <property type="match status" value="1"/>
</dbReference>
<dbReference type="InterPro" id="IPR045886">
    <property type="entry name" value="ThiF/MoeB/HesA"/>
</dbReference>
<evidence type="ECO:0000259" key="2">
    <source>
        <dbReference type="Pfam" id="PF00899"/>
    </source>
</evidence>
<dbReference type="Pfam" id="PF14461">
    <property type="entry name" value="Prok-E2_B"/>
    <property type="match status" value="1"/>
</dbReference>
<dbReference type="RefSeq" id="WP_087138725.1">
    <property type="nucleotide sequence ID" value="NZ_FUIE01000002.1"/>
</dbReference>
<dbReference type="GO" id="GO:0008641">
    <property type="term" value="F:ubiquitin-like modifier activating enzyme activity"/>
    <property type="evidence" value="ECO:0007669"/>
    <property type="project" value="InterPro"/>
</dbReference>
<protein>
    <submittedName>
        <fullName evidence="4">Sulfur carrier protein adenylyltransferase ThiF</fullName>
    </submittedName>
</protein>
<dbReference type="AlphaFoldDB" id="A0A1R4EQ25"/>
<dbReference type="InterPro" id="IPR035985">
    <property type="entry name" value="Ubiquitin-activating_enz"/>
</dbReference>
<dbReference type="InterPro" id="IPR032701">
    <property type="entry name" value="Prok-E2_B_dom"/>
</dbReference>
<proteinExistence type="predicted"/>
<keyword evidence="4" id="KW-0808">Transferase</keyword>
<dbReference type="InterPro" id="IPR000594">
    <property type="entry name" value="ThiF_NAD_FAD-bd"/>
</dbReference>
<dbReference type="EMBL" id="FUIE01000002">
    <property type="protein sequence ID" value="SJM45690.1"/>
    <property type="molecule type" value="Genomic_DNA"/>
</dbReference>
<feature type="domain" description="THIF-type NAD/FAD binding fold" evidence="2">
    <location>
        <begin position="339"/>
        <end position="548"/>
    </location>
</feature>
<feature type="domain" description="Prokaryotic E2 family B" evidence="3">
    <location>
        <begin position="47"/>
        <end position="152"/>
    </location>
</feature>
<dbReference type="PANTHER" id="PTHR43267">
    <property type="entry name" value="TRNA THREONYLCARBAMOYLADENOSINE DEHYDRATASE"/>
    <property type="match status" value="1"/>
</dbReference>
<dbReference type="Proteomes" id="UP000195766">
    <property type="component" value="Unassembled WGS sequence"/>
</dbReference>
<organism evidence="4 5">
    <name type="scientific">Brevundimonas diminuta 3F5N</name>
    <dbReference type="NCBI Taxonomy" id="1255603"/>
    <lineage>
        <taxon>Bacteria</taxon>
        <taxon>Pseudomonadati</taxon>
        <taxon>Pseudomonadota</taxon>
        <taxon>Alphaproteobacteria</taxon>
        <taxon>Caulobacterales</taxon>
        <taxon>Caulobacteraceae</taxon>
        <taxon>Brevundimonas</taxon>
    </lineage>
</organism>
<dbReference type="Gene3D" id="3.40.50.720">
    <property type="entry name" value="NAD(P)-binding Rossmann-like Domain"/>
    <property type="match status" value="1"/>
</dbReference>
<dbReference type="GO" id="GO:0016779">
    <property type="term" value="F:nucleotidyltransferase activity"/>
    <property type="evidence" value="ECO:0007669"/>
    <property type="project" value="UniProtKB-KW"/>
</dbReference>
<dbReference type="PANTHER" id="PTHR43267:SF1">
    <property type="entry name" value="TRNA THREONYLCARBAMOYLADENOSINE DEHYDRATASE"/>
    <property type="match status" value="1"/>
</dbReference>